<evidence type="ECO:0000313" key="4">
    <source>
        <dbReference type="Proteomes" id="UP001144347"/>
    </source>
</evidence>
<evidence type="ECO:0000256" key="1">
    <source>
        <dbReference type="SAM" id="MobiDB-lite"/>
    </source>
</evidence>
<feature type="region of interest" description="Disordered" evidence="1">
    <location>
        <begin position="16"/>
        <end position="65"/>
    </location>
</feature>
<keyword evidence="2" id="KW-0732">Signal</keyword>
<dbReference type="RefSeq" id="WP_269428322.1">
    <property type="nucleotide sequence ID" value="NZ_JAPWGM010000005.1"/>
</dbReference>
<keyword evidence="4" id="KW-1185">Reference proteome</keyword>
<feature type="signal peptide" evidence="2">
    <location>
        <begin position="1"/>
        <end position="22"/>
    </location>
</feature>
<sequence length="65" mass="6574">MFLPLFIAILLGLATPSNTNHSGNCNGTTTTVTTADSTEGDPSDPGDTDPGEDTGGETGHTPIKN</sequence>
<dbReference type="EMBL" id="JAPWGM010000005">
    <property type="protein sequence ID" value="MCZ4245266.1"/>
    <property type="molecule type" value="Genomic_DNA"/>
</dbReference>
<feature type="chain" id="PRO_5045368080" evidence="2">
    <location>
        <begin position="23"/>
        <end position="65"/>
    </location>
</feature>
<dbReference type="Proteomes" id="UP001144347">
    <property type="component" value="Unassembled WGS sequence"/>
</dbReference>
<accession>A0ABT4LBH1</accession>
<comment type="caution">
    <text evidence="3">The sequence shown here is derived from an EMBL/GenBank/DDBJ whole genome shotgun (WGS) entry which is preliminary data.</text>
</comment>
<organism evidence="3 4">
    <name type="scientific">Pedobacter punctiformis</name>
    <dbReference type="NCBI Taxonomy" id="3004097"/>
    <lineage>
        <taxon>Bacteria</taxon>
        <taxon>Pseudomonadati</taxon>
        <taxon>Bacteroidota</taxon>
        <taxon>Sphingobacteriia</taxon>
        <taxon>Sphingobacteriales</taxon>
        <taxon>Sphingobacteriaceae</taxon>
        <taxon>Pedobacter</taxon>
    </lineage>
</organism>
<proteinExistence type="predicted"/>
<protein>
    <submittedName>
        <fullName evidence="3">Uncharacterized protein</fullName>
    </submittedName>
</protein>
<feature type="compositionally biased region" description="Polar residues" evidence="1">
    <location>
        <begin position="16"/>
        <end position="27"/>
    </location>
</feature>
<name>A0ABT4LBH1_9SPHI</name>
<reference evidence="3" key="1">
    <citation type="submission" date="2022-12" db="EMBL/GenBank/DDBJ databases">
        <title>Genome sequence of HCMS5-2.</title>
        <authorList>
            <person name="Woo H."/>
        </authorList>
    </citation>
    <scope>NUCLEOTIDE SEQUENCE</scope>
    <source>
        <strain evidence="3">HCMS5-2</strain>
    </source>
</reference>
<gene>
    <name evidence="3" type="ORF">O0955_14745</name>
</gene>
<feature type="compositionally biased region" description="Acidic residues" evidence="1">
    <location>
        <begin position="38"/>
        <end position="55"/>
    </location>
</feature>
<evidence type="ECO:0000256" key="2">
    <source>
        <dbReference type="SAM" id="SignalP"/>
    </source>
</evidence>
<evidence type="ECO:0000313" key="3">
    <source>
        <dbReference type="EMBL" id="MCZ4245266.1"/>
    </source>
</evidence>